<dbReference type="GO" id="GO:0005737">
    <property type="term" value="C:cytoplasm"/>
    <property type="evidence" value="ECO:0007669"/>
    <property type="project" value="TreeGrafter"/>
</dbReference>
<keyword evidence="2" id="KW-0676">Redox-active center</keyword>
<dbReference type="RefSeq" id="WP_104688293.1">
    <property type="nucleotide sequence ID" value="NZ_PNFV01000002.1"/>
</dbReference>
<evidence type="ECO:0000256" key="1">
    <source>
        <dbReference type="ARBA" id="ARBA00008987"/>
    </source>
</evidence>
<accession>A0A2J6NPL2</accession>
<dbReference type="Proteomes" id="UP000239920">
    <property type="component" value="Unassembled WGS sequence"/>
</dbReference>
<reference evidence="4 5" key="1">
    <citation type="submission" date="2017-09" db="EMBL/GenBank/DDBJ databases">
        <title>Bacterial strain isolated from the female urinary microbiota.</title>
        <authorList>
            <person name="Thomas-White K."/>
            <person name="Kumar N."/>
            <person name="Forster S."/>
            <person name="Putonti C."/>
            <person name="Lawley T."/>
            <person name="Wolfe A.J."/>
        </authorList>
    </citation>
    <scope>NUCLEOTIDE SEQUENCE [LARGE SCALE GENOMIC DNA]</scope>
    <source>
        <strain evidence="4 5">UMB0683</strain>
    </source>
</reference>
<dbReference type="InterPro" id="IPR036249">
    <property type="entry name" value="Thioredoxin-like_sf"/>
</dbReference>
<gene>
    <name evidence="4" type="ORF">CK797_02820</name>
</gene>
<dbReference type="OrthoDB" id="2296986at2"/>
<dbReference type="SUPFAM" id="SSF52833">
    <property type="entry name" value="Thioredoxin-like"/>
    <property type="match status" value="1"/>
</dbReference>
<dbReference type="AlphaFoldDB" id="A0A2J6NPL2"/>
<dbReference type="PROSITE" id="PS51352">
    <property type="entry name" value="THIOREDOXIN_2"/>
    <property type="match status" value="1"/>
</dbReference>
<evidence type="ECO:0000256" key="2">
    <source>
        <dbReference type="ARBA" id="ARBA00023284"/>
    </source>
</evidence>
<dbReference type="PANTHER" id="PTHR45663">
    <property type="entry name" value="GEO12009P1"/>
    <property type="match status" value="1"/>
</dbReference>
<feature type="domain" description="Thioredoxin" evidence="3">
    <location>
        <begin position="1"/>
        <end position="99"/>
    </location>
</feature>
<organism evidence="4 5">
    <name type="scientific">Limosilactobacillus pontis</name>
    <dbReference type="NCBI Taxonomy" id="35787"/>
    <lineage>
        <taxon>Bacteria</taxon>
        <taxon>Bacillati</taxon>
        <taxon>Bacillota</taxon>
        <taxon>Bacilli</taxon>
        <taxon>Lactobacillales</taxon>
        <taxon>Lactobacillaceae</taxon>
        <taxon>Limosilactobacillus</taxon>
    </lineage>
</organism>
<comment type="caution">
    <text evidence="4">The sequence shown here is derived from an EMBL/GenBank/DDBJ whole genome shotgun (WGS) entry which is preliminary data.</text>
</comment>
<proteinExistence type="inferred from homology"/>
<protein>
    <submittedName>
        <fullName evidence="4">Thioredoxin</fullName>
    </submittedName>
</protein>
<dbReference type="CDD" id="cd02947">
    <property type="entry name" value="TRX_family"/>
    <property type="match status" value="1"/>
</dbReference>
<sequence>MANEPVNSDSNSKLELLVFENNWCAQCYTQRPIINALRTEYLEQIDVKTFNVEEEPKVSADYNIKSAPSIIVKKNEKVVERIPRFIDKEQLETIIRYYL</sequence>
<evidence type="ECO:0000259" key="3">
    <source>
        <dbReference type="PROSITE" id="PS51352"/>
    </source>
</evidence>
<dbReference type="Gene3D" id="3.40.30.10">
    <property type="entry name" value="Glutaredoxin"/>
    <property type="match status" value="1"/>
</dbReference>
<dbReference type="PANTHER" id="PTHR45663:SF11">
    <property type="entry name" value="GEO12009P1"/>
    <property type="match status" value="1"/>
</dbReference>
<dbReference type="EMBL" id="PNFV01000002">
    <property type="protein sequence ID" value="PMB83196.1"/>
    <property type="molecule type" value="Genomic_DNA"/>
</dbReference>
<evidence type="ECO:0000313" key="4">
    <source>
        <dbReference type="EMBL" id="PMB83196.1"/>
    </source>
</evidence>
<comment type="similarity">
    <text evidence="1">Belongs to the thioredoxin family.</text>
</comment>
<dbReference type="Pfam" id="PF00085">
    <property type="entry name" value="Thioredoxin"/>
    <property type="match status" value="1"/>
</dbReference>
<name>A0A2J6NPL2_9LACO</name>
<dbReference type="GO" id="GO:0015035">
    <property type="term" value="F:protein-disulfide reductase activity"/>
    <property type="evidence" value="ECO:0007669"/>
    <property type="project" value="TreeGrafter"/>
</dbReference>
<evidence type="ECO:0000313" key="5">
    <source>
        <dbReference type="Proteomes" id="UP000239920"/>
    </source>
</evidence>
<dbReference type="InterPro" id="IPR013766">
    <property type="entry name" value="Thioredoxin_domain"/>
</dbReference>